<reference evidence="1 2" key="1">
    <citation type="submission" date="2021-03" db="EMBL/GenBank/DDBJ databases">
        <title>Aliifodinibius sp. nov., a new bacterium isolated from saline soil.</title>
        <authorList>
            <person name="Galisteo C."/>
            <person name="De La Haba R."/>
            <person name="Sanchez-Porro C."/>
            <person name="Ventosa A."/>
        </authorList>
    </citation>
    <scope>NUCLEOTIDE SEQUENCE [LARGE SCALE GENOMIC DNA]</scope>
    <source>
        <strain evidence="1 2">1BSP15-2V2</strain>
    </source>
</reference>
<evidence type="ECO:0000313" key="1">
    <source>
        <dbReference type="EMBL" id="MCW9708115.1"/>
    </source>
</evidence>
<protein>
    <submittedName>
        <fullName evidence="1">BNR repeat-containing protein</fullName>
    </submittedName>
</protein>
<dbReference type="Proteomes" id="UP001207918">
    <property type="component" value="Unassembled WGS sequence"/>
</dbReference>
<comment type="caution">
    <text evidence="1">The sequence shown here is derived from an EMBL/GenBank/DDBJ whole genome shotgun (WGS) entry which is preliminary data.</text>
</comment>
<dbReference type="InterPro" id="IPR036278">
    <property type="entry name" value="Sialidase_sf"/>
</dbReference>
<gene>
    <name evidence="1" type="ORF">J6I44_14715</name>
</gene>
<dbReference type="EMBL" id="JAGGJA010000010">
    <property type="protein sequence ID" value="MCW9708115.1"/>
    <property type="molecule type" value="Genomic_DNA"/>
</dbReference>
<organism evidence="1 2">
    <name type="scientific">Fodinibius salsisoli</name>
    <dbReference type="NCBI Taxonomy" id="2820877"/>
    <lineage>
        <taxon>Bacteria</taxon>
        <taxon>Pseudomonadati</taxon>
        <taxon>Balneolota</taxon>
        <taxon>Balneolia</taxon>
        <taxon>Balneolales</taxon>
        <taxon>Balneolaceae</taxon>
        <taxon>Fodinibius</taxon>
    </lineage>
</organism>
<dbReference type="RefSeq" id="WP_265766901.1">
    <property type="nucleotide sequence ID" value="NZ_JAGGJA010000010.1"/>
</dbReference>
<accession>A0ABT3PQH8</accession>
<evidence type="ECO:0000313" key="2">
    <source>
        <dbReference type="Proteomes" id="UP001207918"/>
    </source>
</evidence>
<dbReference type="SUPFAM" id="SSF50939">
    <property type="entry name" value="Sialidases"/>
    <property type="match status" value="1"/>
</dbReference>
<keyword evidence="2" id="KW-1185">Reference proteome</keyword>
<proteinExistence type="predicted"/>
<sequence length="445" mass="50366">MIVRGLGKFTLYSMLYLFVLSGQVEAQEDLLHDRTGEATLSRIGPGWAQNSINAVIFRQNSLTTHGDTQFTGYYDEQGTMVLAKRKIGTNEWRIHPTQYKANINDAHNAISLAVDGNGLLHVSWGMHGQDLLYAQGIKPGSLRLTNLQKMTGQHESGVTYPAFYQLSDGDLLFMYRRGKSGGGNIMLNRYDLNSGKWSVIAHPLIDGEGERNAYMNNVAIDENGGWHISWTWRESWDVATNHDVMYAYSPDEGKSWRTSDSKEYQLPINEQNAEVVYYIPEGSELINQTSMTVNGYGEPVIATYWRPSDEKSPQYHIIWQDGDTWRAQQVGSRTTPFSLSGGGTKRIPISRPQIIASDEKLYLIFRDLERSGKISIAKVSGTDYQNQEIKDLYTSSVEMWEPTLDRQAWKEKNILYLFVQKVGQGDEETLQALGPQPVSVLKWKD</sequence>
<dbReference type="Pfam" id="PF15892">
    <property type="entry name" value="BNR_4"/>
    <property type="match status" value="1"/>
</dbReference>
<name>A0ABT3PQH8_9BACT</name>